<dbReference type="InterPro" id="IPR048466">
    <property type="entry name" value="DNA_pol3_delta-like_C"/>
</dbReference>
<dbReference type="STRING" id="1727163.AO498_10540"/>
<dbReference type="InterPro" id="IPR008921">
    <property type="entry name" value="DNA_pol3_clamp-load_cplx_C"/>
</dbReference>
<dbReference type="GO" id="GO:0009360">
    <property type="term" value="C:DNA polymerase III complex"/>
    <property type="evidence" value="ECO:0007669"/>
    <property type="project" value="InterPro"/>
</dbReference>
<protein>
    <recommendedName>
        <fullName evidence="2">DNA polymerase III subunit delta</fullName>
        <ecNumber evidence="1">2.7.7.7</ecNumber>
    </recommendedName>
</protein>
<dbReference type="PANTHER" id="PTHR34388">
    <property type="entry name" value="DNA POLYMERASE III SUBUNIT DELTA"/>
    <property type="match status" value="1"/>
</dbReference>
<keyword evidence="5" id="KW-0235">DNA replication</keyword>
<sequence length="340" mass="38861">MPQSPEAVLKDLKAKKFAPIYFLQGDEPYFIDLITDFIEKNAIPEHERGFNQLVIYGKDSPMSLILGNARKFPMMAERQLVIVKEAQSIPDLGKEDAQKMLTTYLANPLPSTILVFAHKHKKLDGRSALKKELDKRAIFVESEKVKDWKLVDWINDYFKELGHQIEPKASQLLADSIGNNLEVISNEVGKMLINFPEPTKFSADHISKYIGINKEYNNFELSKAIGFKDVIKANQIIHYFIQNPKNHPVIPIFSLLYNYFSKVALIHRLGPMPDNQLASMIGINPYGLKEYQAAARNYKLGKVIEVFTYIKEADLRFKGVDSGSMDEGEILRELVYKILH</sequence>
<dbReference type="EMBL" id="CP012836">
    <property type="protein sequence ID" value="AMQ56866.1"/>
    <property type="molecule type" value="Genomic_DNA"/>
</dbReference>
<reference evidence="11 12" key="2">
    <citation type="journal article" date="2016" name="Genome Announc.">
        <title>Complete Genome Sequence of Algoriphagus sp. Strain M8-2, Isolated from a Brackish Lake.</title>
        <authorList>
            <person name="Muraguchi Y."/>
            <person name="Kushimoto K."/>
            <person name="Ohtsubo Y."/>
            <person name="Suzuki T."/>
            <person name="Dohra H."/>
            <person name="Kimbara K."/>
            <person name="Shintani M."/>
        </authorList>
    </citation>
    <scope>NUCLEOTIDE SEQUENCE [LARGE SCALE GENOMIC DNA]</scope>
    <source>
        <strain evidence="11 12">M8-2</strain>
    </source>
</reference>
<comment type="catalytic activity">
    <reaction evidence="8">
        <text>DNA(n) + a 2'-deoxyribonucleoside 5'-triphosphate = DNA(n+1) + diphosphate</text>
        <dbReference type="Rhea" id="RHEA:22508"/>
        <dbReference type="Rhea" id="RHEA-COMP:17339"/>
        <dbReference type="Rhea" id="RHEA-COMP:17340"/>
        <dbReference type="ChEBI" id="CHEBI:33019"/>
        <dbReference type="ChEBI" id="CHEBI:61560"/>
        <dbReference type="ChEBI" id="CHEBI:173112"/>
        <dbReference type="EC" id="2.7.7.7"/>
    </reaction>
</comment>
<evidence type="ECO:0000256" key="2">
    <source>
        <dbReference type="ARBA" id="ARBA00017703"/>
    </source>
</evidence>
<feature type="domain" description="DNA polymerase III delta subunit-like C-terminal" evidence="10">
    <location>
        <begin position="217"/>
        <end position="328"/>
    </location>
</feature>
<dbReference type="InterPro" id="IPR010372">
    <property type="entry name" value="DNA_pol3_delta_N"/>
</dbReference>
<dbReference type="InterPro" id="IPR027417">
    <property type="entry name" value="P-loop_NTPase"/>
</dbReference>
<evidence type="ECO:0000259" key="10">
    <source>
        <dbReference type="Pfam" id="PF21694"/>
    </source>
</evidence>
<evidence type="ECO:0000256" key="5">
    <source>
        <dbReference type="ARBA" id="ARBA00022705"/>
    </source>
</evidence>
<evidence type="ECO:0000259" key="9">
    <source>
        <dbReference type="Pfam" id="PF06144"/>
    </source>
</evidence>
<evidence type="ECO:0000313" key="11">
    <source>
        <dbReference type="EMBL" id="AMQ56866.1"/>
    </source>
</evidence>
<gene>
    <name evidence="11" type="ORF">AO498_10540</name>
</gene>
<evidence type="ECO:0000313" key="12">
    <source>
        <dbReference type="Proteomes" id="UP000073816"/>
    </source>
</evidence>
<dbReference type="Gene3D" id="1.20.272.10">
    <property type="match status" value="1"/>
</dbReference>
<dbReference type="SUPFAM" id="SSF48019">
    <property type="entry name" value="post-AAA+ oligomerization domain-like"/>
    <property type="match status" value="1"/>
</dbReference>
<keyword evidence="12" id="KW-1185">Reference proteome</keyword>
<dbReference type="SUPFAM" id="SSF52540">
    <property type="entry name" value="P-loop containing nucleoside triphosphate hydrolases"/>
    <property type="match status" value="1"/>
</dbReference>
<dbReference type="Proteomes" id="UP000073816">
    <property type="component" value="Chromosome"/>
</dbReference>
<keyword evidence="3" id="KW-0808">Transferase</keyword>
<dbReference type="AlphaFoldDB" id="A0A142EP11"/>
<name>A0A142EP11_9BACT</name>
<dbReference type="GO" id="GO:0003677">
    <property type="term" value="F:DNA binding"/>
    <property type="evidence" value="ECO:0007669"/>
    <property type="project" value="InterPro"/>
</dbReference>
<dbReference type="Gene3D" id="1.10.8.60">
    <property type="match status" value="1"/>
</dbReference>
<keyword evidence="4" id="KW-0548">Nucleotidyltransferase</keyword>
<dbReference type="PATRIC" id="fig|1727163.4.peg.2199"/>
<dbReference type="Pfam" id="PF21694">
    <property type="entry name" value="DNA_pol3_delta_C"/>
    <property type="match status" value="1"/>
</dbReference>
<proteinExistence type="inferred from homology"/>
<dbReference type="InterPro" id="IPR005790">
    <property type="entry name" value="DNA_polIII_delta"/>
</dbReference>
<dbReference type="RefSeq" id="WP_067547103.1">
    <property type="nucleotide sequence ID" value="NZ_CP012836.1"/>
</dbReference>
<dbReference type="PANTHER" id="PTHR34388:SF1">
    <property type="entry name" value="DNA POLYMERASE III SUBUNIT DELTA"/>
    <property type="match status" value="1"/>
</dbReference>
<dbReference type="Pfam" id="PF06144">
    <property type="entry name" value="DNA_pol3_delta"/>
    <property type="match status" value="1"/>
</dbReference>
<reference evidence="12" key="1">
    <citation type="submission" date="2015-09" db="EMBL/GenBank/DDBJ databases">
        <title>Complete sequence of Algoriphagus sp. M8-2.</title>
        <authorList>
            <person name="Shintani M."/>
        </authorList>
    </citation>
    <scope>NUCLEOTIDE SEQUENCE [LARGE SCALE GENOMIC DNA]</scope>
    <source>
        <strain evidence="12">M8-2</strain>
    </source>
</reference>
<evidence type="ECO:0000256" key="3">
    <source>
        <dbReference type="ARBA" id="ARBA00022679"/>
    </source>
</evidence>
<keyword evidence="6" id="KW-0239">DNA-directed DNA polymerase</keyword>
<dbReference type="KEGG" id="alm:AO498_10540"/>
<organism evidence="11 12">
    <name type="scientific">Algoriphagus sanaruensis</name>
    <dbReference type="NCBI Taxonomy" id="1727163"/>
    <lineage>
        <taxon>Bacteria</taxon>
        <taxon>Pseudomonadati</taxon>
        <taxon>Bacteroidota</taxon>
        <taxon>Cytophagia</taxon>
        <taxon>Cytophagales</taxon>
        <taxon>Cyclobacteriaceae</taxon>
        <taxon>Algoriphagus</taxon>
    </lineage>
</organism>
<dbReference type="EC" id="2.7.7.7" evidence="1"/>
<dbReference type="GO" id="GO:0006261">
    <property type="term" value="P:DNA-templated DNA replication"/>
    <property type="evidence" value="ECO:0007669"/>
    <property type="project" value="TreeGrafter"/>
</dbReference>
<evidence type="ECO:0000256" key="1">
    <source>
        <dbReference type="ARBA" id="ARBA00012417"/>
    </source>
</evidence>
<evidence type="ECO:0000256" key="8">
    <source>
        <dbReference type="ARBA" id="ARBA00049244"/>
    </source>
</evidence>
<dbReference type="Gene3D" id="3.40.50.300">
    <property type="entry name" value="P-loop containing nucleotide triphosphate hydrolases"/>
    <property type="match status" value="1"/>
</dbReference>
<feature type="domain" description="DNA polymerase III delta N-terminal" evidence="9">
    <location>
        <begin position="21"/>
        <end position="141"/>
    </location>
</feature>
<accession>A0A142EP11</accession>
<dbReference type="OrthoDB" id="1172326at2"/>
<evidence type="ECO:0000256" key="4">
    <source>
        <dbReference type="ARBA" id="ARBA00022695"/>
    </source>
</evidence>
<dbReference type="NCBIfam" id="TIGR01128">
    <property type="entry name" value="holA"/>
    <property type="match status" value="1"/>
</dbReference>
<evidence type="ECO:0000256" key="6">
    <source>
        <dbReference type="ARBA" id="ARBA00022932"/>
    </source>
</evidence>
<dbReference type="GO" id="GO:0003887">
    <property type="term" value="F:DNA-directed DNA polymerase activity"/>
    <property type="evidence" value="ECO:0007669"/>
    <property type="project" value="UniProtKB-KW"/>
</dbReference>
<evidence type="ECO:0000256" key="7">
    <source>
        <dbReference type="ARBA" id="ARBA00034754"/>
    </source>
</evidence>
<comment type="similarity">
    <text evidence="7">Belongs to the DNA polymerase HolA subunit family.</text>
</comment>